<gene>
    <name evidence="1" type="ORF">RYX56_15465</name>
</gene>
<evidence type="ECO:0000313" key="2">
    <source>
        <dbReference type="Proteomes" id="UP001287282"/>
    </source>
</evidence>
<sequence>MRLFSPAFFTIHSRERGIEMKLIAIDLDGTLLNGHGKVTNYTRTVVNHLAKEGHKIVLVTGRHQVMTREIASLFPLSKFMVCFNGAAIIERATNQVVVENTYRTCDIDHVIETIKEWELSYLVETKEGFLIEGAYLGLIQQFNTLNLPFSIISELKDIEQTIIKLSIRGVEEELDRLTPLIAQLVPELYVVRSGEESVDIMNKSVSKGRAVRWIGDYYQIDSSDTITFGNYDNDCSMLKYAGIGVAMGNAPTRVKKVADVVAKSNEEDGVATFLEECKWGRESASLQQLIKPNTN</sequence>
<comment type="caution">
    <text evidence="1">The sequence shown here is derived from an EMBL/GenBank/DDBJ whole genome shotgun (WGS) entry which is preliminary data.</text>
</comment>
<dbReference type="Proteomes" id="UP001287282">
    <property type="component" value="Unassembled WGS sequence"/>
</dbReference>
<dbReference type="InterPro" id="IPR023214">
    <property type="entry name" value="HAD_sf"/>
</dbReference>
<dbReference type="SFLD" id="SFLDG01140">
    <property type="entry name" value="C2.B:_Phosphomannomutase_and_P"/>
    <property type="match status" value="1"/>
</dbReference>
<dbReference type="EMBL" id="JAWJBA010000005">
    <property type="protein sequence ID" value="MDV2685764.1"/>
    <property type="molecule type" value="Genomic_DNA"/>
</dbReference>
<dbReference type="PANTHER" id="PTHR10000:SF8">
    <property type="entry name" value="HAD SUPERFAMILY HYDROLASE-LIKE, TYPE 3"/>
    <property type="match status" value="1"/>
</dbReference>
<dbReference type="InterPro" id="IPR006379">
    <property type="entry name" value="HAD-SF_hydro_IIB"/>
</dbReference>
<evidence type="ECO:0000313" key="1">
    <source>
        <dbReference type="EMBL" id="MDV2685764.1"/>
    </source>
</evidence>
<keyword evidence="2" id="KW-1185">Reference proteome</keyword>
<reference evidence="1 2" key="1">
    <citation type="submission" date="2023-10" db="EMBL/GenBank/DDBJ databases">
        <title>Screening of Alkalihalobacillus lindianensis BZ-TG-R113 and Its Alleviation of Salt Stress on Rapeseed Growth.</title>
        <authorList>
            <person name="Zhao B."/>
            <person name="Guo T."/>
        </authorList>
    </citation>
    <scope>NUCLEOTIDE SEQUENCE [LARGE SCALE GENOMIC DNA]</scope>
    <source>
        <strain evidence="1 2">BZ-TG-R113</strain>
    </source>
</reference>
<protein>
    <submittedName>
        <fullName evidence="1">HAD family hydrolase</fullName>
        <ecNumber evidence="1">3.-.-.-</ecNumber>
    </submittedName>
</protein>
<organism evidence="1 2">
    <name type="scientific">Alkalihalophilus lindianensis</name>
    <dbReference type="NCBI Taxonomy" id="1630542"/>
    <lineage>
        <taxon>Bacteria</taxon>
        <taxon>Bacillati</taxon>
        <taxon>Bacillota</taxon>
        <taxon>Bacilli</taxon>
        <taxon>Bacillales</taxon>
        <taxon>Bacillaceae</taxon>
        <taxon>Alkalihalophilus</taxon>
    </lineage>
</organism>
<accession>A0ABU3XCZ8</accession>
<dbReference type="InterPro" id="IPR000150">
    <property type="entry name" value="Cof"/>
</dbReference>
<dbReference type="SFLD" id="SFLDS00003">
    <property type="entry name" value="Haloacid_Dehalogenase"/>
    <property type="match status" value="1"/>
</dbReference>
<keyword evidence="1" id="KW-0378">Hydrolase</keyword>
<dbReference type="GO" id="GO:0016787">
    <property type="term" value="F:hydrolase activity"/>
    <property type="evidence" value="ECO:0007669"/>
    <property type="project" value="UniProtKB-KW"/>
</dbReference>
<dbReference type="EC" id="3.-.-.-" evidence="1"/>
<dbReference type="NCBIfam" id="TIGR01484">
    <property type="entry name" value="HAD-SF-IIB"/>
    <property type="match status" value="1"/>
</dbReference>
<dbReference type="Gene3D" id="3.40.50.1000">
    <property type="entry name" value="HAD superfamily/HAD-like"/>
    <property type="match status" value="1"/>
</dbReference>
<dbReference type="RefSeq" id="WP_317122954.1">
    <property type="nucleotide sequence ID" value="NZ_JAWJBA010000005.1"/>
</dbReference>
<dbReference type="InterPro" id="IPR036412">
    <property type="entry name" value="HAD-like_sf"/>
</dbReference>
<dbReference type="NCBIfam" id="TIGR00099">
    <property type="entry name" value="Cof-subfamily"/>
    <property type="match status" value="1"/>
</dbReference>
<dbReference type="Gene3D" id="3.30.1240.10">
    <property type="match status" value="1"/>
</dbReference>
<proteinExistence type="predicted"/>
<dbReference type="PANTHER" id="PTHR10000">
    <property type="entry name" value="PHOSPHOSERINE PHOSPHATASE"/>
    <property type="match status" value="1"/>
</dbReference>
<dbReference type="SUPFAM" id="SSF56784">
    <property type="entry name" value="HAD-like"/>
    <property type="match status" value="1"/>
</dbReference>
<dbReference type="CDD" id="cd07516">
    <property type="entry name" value="HAD_Pase"/>
    <property type="match status" value="1"/>
</dbReference>
<name>A0ABU3XCZ8_9BACI</name>
<dbReference type="Pfam" id="PF08282">
    <property type="entry name" value="Hydrolase_3"/>
    <property type="match status" value="1"/>
</dbReference>
<dbReference type="PROSITE" id="PS01228">
    <property type="entry name" value="COF_1"/>
    <property type="match status" value="1"/>
</dbReference>